<reference evidence="5 6" key="1">
    <citation type="submission" date="2016-12" db="EMBL/GenBank/DDBJ databases">
        <authorList>
            <person name="Song W.-J."/>
            <person name="Kurnit D.M."/>
        </authorList>
    </citation>
    <scope>NUCLEOTIDE SEQUENCE [LARGE SCALE GENOMIC DNA]</scope>
    <source>
        <strain evidence="5 6">DSM 18488</strain>
    </source>
</reference>
<evidence type="ECO:0000313" key="6">
    <source>
        <dbReference type="Proteomes" id="UP000184603"/>
    </source>
</evidence>
<organism evidence="5 6">
    <name type="scientific">Desulfopila aestuarii DSM 18488</name>
    <dbReference type="NCBI Taxonomy" id="1121416"/>
    <lineage>
        <taxon>Bacteria</taxon>
        <taxon>Pseudomonadati</taxon>
        <taxon>Thermodesulfobacteriota</taxon>
        <taxon>Desulfobulbia</taxon>
        <taxon>Desulfobulbales</taxon>
        <taxon>Desulfocapsaceae</taxon>
        <taxon>Desulfopila</taxon>
    </lineage>
</organism>
<evidence type="ECO:0000256" key="2">
    <source>
        <dbReference type="ARBA" id="ARBA00022723"/>
    </source>
</evidence>
<sequence length="135" mass="16128">MDIIKWRDSYETGIAEMDNQHRQLIQLINQLYGIIKEKDGFESVDAILQEMANYAEHHLRDEEKLLEEHGFPGLADQQKSHRNYFMKMDELQEAMEKDGRDAAQEIYVFLRQWWINHIVLEDKEYGPYLRGKGLK</sequence>
<dbReference type="InterPro" id="IPR012312">
    <property type="entry name" value="Hemerythrin-like"/>
</dbReference>
<keyword evidence="6" id="KW-1185">Reference proteome</keyword>
<dbReference type="Proteomes" id="UP000184603">
    <property type="component" value="Unassembled WGS sequence"/>
</dbReference>
<proteinExistence type="inferred from homology"/>
<dbReference type="NCBIfam" id="TIGR02481">
    <property type="entry name" value="hemeryth_dom"/>
    <property type="match status" value="1"/>
</dbReference>
<accession>A0A1M7Y9W9</accession>
<dbReference type="Pfam" id="PF01814">
    <property type="entry name" value="Hemerythrin"/>
    <property type="match status" value="1"/>
</dbReference>
<dbReference type="PANTHER" id="PTHR37164">
    <property type="entry name" value="BACTERIOHEMERYTHRIN"/>
    <property type="match status" value="1"/>
</dbReference>
<name>A0A1M7Y9W9_9BACT</name>
<dbReference type="SUPFAM" id="SSF47188">
    <property type="entry name" value="Hemerythrin-like"/>
    <property type="match status" value="1"/>
</dbReference>
<dbReference type="InterPro" id="IPR012827">
    <property type="entry name" value="Hemerythrin_metal-bd"/>
</dbReference>
<dbReference type="RefSeq" id="WP_073614160.1">
    <property type="nucleotide sequence ID" value="NZ_FRFE01000013.1"/>
</dbReference>
<keyword evidence="2" id="KW-0479">Metal-binding</keyword>
<dbReference type="InterPro" id="IPR050669">
    <property type="entry name" value="Hemerythrin"/>
</dbReference>
<dbReference type="STRING" id="1121416.SAMN02745220_02841"/>
<evidence type="ECO:0000313" key="5">
    <source>
        <dbReference type="EMBL" id="SHO49407.1"/>
    </source>
</evidence>
<keyword evidence="3" id="KW-0408">Iron</keyword>
<feature type="domain" description="Hemerythrin-like" evidence="4">
    <location>
        <begin position="12"/>
        <end position="129"/>
    </location>
</feature>
<dbReference type="EMBL" id="FRFE01000013">
    <property type="protein sequence ID" value="SHO49407.1"/>
    <property type="molecule type" value="Genomic_DNA"/>
</dbReference>
<dbReference type="AlphaFoldDB" id="A0A1M7Y9W9"/>
<dbReference type="CDD" id="cd12107">
    <property type="entry name" value="Hemerythrin"/>
    <property type="match status" value="1"/>
</dbReference>
<evidence type="ECO:0000259" key="4">
    <source>
        <dbReference type="Pfam" id="PF01814"/>
    </source>
</evidence>
<comment type="similarity">
    <text evidence="1">Belongs to the hemerythrin family.</text>
</comment>
<protein>
    <submittedName>
        <fullName evidence="5">Hemerythrin</fullName>
    </submittedName>
</protein>
<dbReference type="NCBIfam" id="NF033749">
    <property type="entry name" value="bact_hemeryth"/>
    <property type="match status" value="1"/>
</dbReference>
<evidence type="ECO:0000256" key="1">
    <source>
        <dbReference type="ARBA" id="ARBA00010587"/>
    </source>
</evidence>
<dbReference type="InterPro" id="IPR035938">
    <property type="entry name" value="Hemerythrin-like_sf"/>
</dbReference>
<dbReference type="PANTHER" id="PTHR37164:SF1">
    <property type="entry name" value="BACTERIOHEMERYTHRIN"/>
    <property type="match status" value="1"/>
</dbReference>
<evidence type="ECO:0000256" key="3">
    <source>
        <dbReference type="ARBA" id="ARBA00023004"/>
    </source>
</evidence>
<dbReference type="Gene3D" id="1.20.120.50">
    <property type="entry name" value="Hemerythrin-like"/>
    <property type="match status" value="1"/>
</dbReference>
<gene>
    <name evidence="5" type="ORF">SAMN02745220_02841</name>
</gene>
<dbReference type="GO" id="GO:0046872">
    <property type="term" value="F:metal ion binding"/>
    <property type="evidence" value="ECO:0007669"/>
    <property type="project" value="UniProtKB-KW"/>
</dbReference>
<dbReference type="OrthoDB" id="9774644at2"/>